<comment type="caution">
    <text evidence="1">The sequence shown here is derived from an EMBL/GenBank/DDBJ whole genome shotgun (WGS) entry which is preliminary data.</text>
</comment>
<accession>A0A5Y2S762</accession>
<evidence type="ECO:0000313" key="1">
    <source>
        <dbReference type="EMBL" id="ECF6053993.1"/>
    </source>
</evidence>
<sequence>MNNNSMAAKAASEFVSILELCQHLQSEEDCRERPASGEYSHEEDAFAERIHTACGHAWQLRRLLPVMTTLGAIGAGMERRREISLFPGEDYAQKALEYLPEKGDIP</sequence>
<dbReference type="AlphaFoldDB" id="A0A5Y2S762"/>
<organism evidence="1">
    <name type="scientific">Salmonella enterica subsp. salamae</name>
    <dbReference type="NCBI Taxonomy" id="59202"/>
    <lineage>
        <taxon>Bacteria</taxon>
        <taxon>Pseudomonadati</taxon>
        <taxon>Pseudomonadota</taxon>
        <taxon>Gammaproteobacteria</taxon>
        <taxon>Enterobacterales</taxon>
        <taxon>Enterobacteriaceae</taxon>
        <taxon>Salmonella</taxon>
    </lineage>
</organism>
<reference evidence="1" key="1">
    <citation type="submission" date="2019-07" db="EMBL/GenBank/DDBJ databases">
        <authorList>
            <person name="Ashton P.M."/>
            <person name="Dallman T."/>
            <person name="Nair S."/>
            <person name="De Pinna E."/>
            <person name="Peters T."/>
            <person name="Grant K."/>
        </authorList>
    </citation>
    <scope>NUCLEOTIDE SEQUENCE [LARGE SCALE GENOMIC DNA]</scope>
    <source>
        <strain evidence="1">107213</strain>
    </source>
</reference>
<protein>
    <submittedName>
        <fullName evidence="1">Uncharacterized protein</fullName>
    </submittedName>
</protein>
<name>A0A5Y2S762_SALER</name>
<dbReference type="Proteomes" id="UP000839746">
    <property type="component" value="Unassembled WGS sequence"/>
</dbReference>
<gene>
    <name evidence="1" type="ORF">FNN84_22830</name>
</gene>
<dbReference type="EMBL" id="AAILSQ010000038">
    <property type="protein sequence ID" value="ECF6053993.1"/>
    <property type="molecule type" value="Genomic_DNA"/>
</dbReference>
<proteinExistence type="predicted"/>